<evidence type="ECO:0000256" key="5">
    <source>
        <dbReference type="ARBA" id="ARBA00023136"/>
    </source>
</evidence>
<evidence type="ECO:0000256" key="1">
    <source>
        <dbReference type="ARBA" id="ARBA00004374"/>
    </source>
</evidence>
<dbReference type="InterPro" id="IPR039910">
    <property type="entry name" value="D15-like"/>
</dbReference>
<evidence type="ECO:0000313" key="7">
    <source>
        <dbReference type="EMBL" id="CDH51507.1"/>
    </source>
</evidence>
<dbReference type="AlphaFoldDB" id="A0A068RPH7"/>
<dbReference type="Pfam" id="PF01103">
    <property type="entry name" value="Omp85"/>
    <property type="match status" value="1"/>
</dbReference>
<dbReference type="VEuPathDB" id="FungiDB:LCOR_03102.1"/>
<feature type="domain" description="Bacterial surface antigen (D15)" evidence="6">
    <location>
        <begin position="168"/>
        <end position="429"/>
    </location>
</feature>
<gene>
    <name evidence="7" type="ORF">LCOR_03102.1</name>
</gene>
<evidence type="ECO:0000259" key="6">
    <source>
        <dbReference type="Pfam" id="PF01103"/>
    </source>
</evidence>
<comment type="subcellular location">
    <subcellularLocation>
        <location evidence="1">Mitochondrion outer membrane</location>
        <topology evidence="1">Multi-pass membrane protein</topology>
    </subcellularLocation>
</comment>
<evidence type="ECO:0000256" key="2">
    <source>
        <dbReference type="ARBA" id="ARBA00010913"/>
    </source>
</evidence>
<dbReference type="Proteomes" id="UP000027586">
    <property type="component" value="Unassembled WGS sequence"/>
</dbReference>
<dbReference type="GO" id="GO:0005741">
    <property type="term" value="C:mitochondrial outer membrane"/>
    <property type="evidence" value="ECO:0007669"/>
    <property type="project" value="UniProtKB-SubCell"/>
</dbReference>
<dbReference type="OrthoDB" id="1724197at2759"/>
<proteinExistence type="inferred from homology"/>
<dbReference type="STRING" id="1263082.A0A068RPH7"/>
<keyword evidence="4" id="KW-0812">Transmembrane</keyword>
<dbReference type="GO" id="GO:0045040">
    <property type="term" value="P:protein insertion into mitochondrial outer membrane"/>
    <property type="evidence" value="ECO:0007669"/>
    <property type="project" value="TreeGrafter"/>
</dbReference>
<comment type="similarity">
    <text evidence="2">Belongs to the SAM50/omp85 family.</text>
</comment>
<keyword evidence="5" id="KW-0472">Membrane</keyword>
<comment type="caution">
    <text evidence="7">The sequence shown here is derived from an EMBL/GenBank/DDBJ whole genome shotgun (WGS) entry which is preliminary data.</text>
</comment>
<dbReference type="InterPro" id="IPR000184">
    <property type="entry name" value="Bac_surfAg_D15"/>
</dbReference>
<reference evidence="7" key="1">
    <citation type="submission" date="2013-08" db="EMBL/GenBank/DDBJ databases">
        <title>Gene expansion shapes genome architecture in the human pathogen Lichtheimia corymbifera: an evolutionary genomics analysis in the ancient terrestrial Mucorales (Mucoromycotina).</title>
        <authorList>
            <person name="Schwartze V.U."/>
            <person name="Winter S."/>
            <person name="Shelest E."/>
            <person name="Marcet-Houben M."/>
            <person name="Horn F."/>
            <person name="Wehner S."/>
            <person name="Hoffmann K."/>
            <person name="Riege K."/>
            <person name="Sammeth M."/>
            <person name="Nowrousian M."/>
            <person name="Valiante V."/>
            <person name="Linde J."/>
            <person name="Jacobsen I.D."/>
            <person name="Marz M."/>
            <person name="Brakhage A.A."/>
            <person name="Gabaldon T."/>
            <person name="Bocker S."/>
            <person name="Voigt K."/>
        </authorList>
    </citation>
    <scope>NUCLEOTIDE SEQUENCE [LARGE SCALE GENOMIC DNA]</scope>
    <source>
        <strain evidence="7">FSU 9682</strain>
    </source>
</reference>
<dbReference type="EMBL" id="CBTN010000010">
    <property type="protein sequence ID" value="CDH51507.1"/>
    <property type="molecule type" value="Genomic_DNA"/>
</dbReference>
<keyword evidence="3" id="KW-1134">Transmembrane beta strand</keyword>
<protein>
    <submittedName>
        <fullName evidence="7">Outer membrane omp85 family</fullName>
    </submittedName>
</protein>
<organism evidence="7 8">
    <name type="scientific">Lichtheimia corymbifera JMRC:FSU:9682</name>
    <dbReference type="NCBI Taxonomy" id="1263082"/>
    <lineage>
        <taxon>Eukaryota</taxon>
        <taxon>Fungi</taxon>
        <taxon>Fungi incertae sedis</taxon>
        <taxon>Mucoromycota</taxon>
        <taxon>Mucoromycotina</taxon>
        <taxon>Mucoromycetes</taxon>
        <taxon>Mucorales</taxon>
        <taxon>Lichtheimiaceae</taxon>
        <taxon>Lichtheimia</taxon>
    </lineage>
</organism>
<keyword evidence="8" id="KW-1185">Reference proteome</keyword>
<evidence type="ECO:0000313" key="8">
    <source>
        <dbReference type="Proteomes" id="UP000027586"/>
    </source>
</evidence>
<sequence>MASTLTNLPADAPLHVGALSIIGTSATRESFLNHVVAGVFDASTSAGVLEQVKEAANKLQRHDIFEEIKVYMTASGADAVNVTFDLKEKGKGVLQTTLGVGENEANVNGTIALRNIFGGAETAYAKYAFGNRTKAAIEVAAGLPVFGCPDAKLEAFGKGAIKDYSPVNYYVESSRTAGLRFKTCSPWGQHQLSYALSNRDITAQQKSSATVRAHSGLNTKSSILHSFVNDTRDHVTMPTTGKYFALTQELAGVAQRGDASFFKQELAAQIHQPIANGIVLSSGLKLGYLYPLEEGKDINVSDRFYVGGPLSVRGFRMGGIGARDGNDALGGNVFYAAGVSLTSPIPGATHLPIKAHAFFNAGNIINKPKNAPVNGTIEELINDSRTAAGVGLVFHHEFARIEANFCIPLRFQTGDLPKRGIQIGLGINFL</sequence>
<accession>A0A068RPH7</accession>
<evidence type="ECO:0000256" key="3">
    <source>
        <dbReference type="ARBA" id="ARBA00022452"/>
    </source>
</evidence>
<dbReference type="PANTHER" id="PTHR12815">
    <property type="entry name" value="SORTING AND ASSEMBLY MACHINERY SAMM50 PROTEIN FAMILY MEMBER"/>
    <property type="match status" value="1"/>
</dbReference>
<dbReference type="PANTHER" id="PTHR12815:SF18">
    <property type="entry name" value="SORTING AND ASSEMBLY MACHINERY COMPONENT 50 HOMOLOG"/>
    <property type="match status" value="1"/>
</dbReference>
<name>A0A068RPH7_9FUNG</name>
<dbReference type="Gene3D" id="2.40.160.50">
    <property type="entry name" value="membrane protein fhac: a member of the omp85/tpsb transporter family"/>
    <property type="match status" value="1"/>
</dbReference>
<evidence type="ECO:0000256" key="4">
    <source>
        <dbReference type="ARBA" id="ARBA00022692"/>
    </source>
</evidence>